<dbReference type="Pfam" id="PF07589">
    <property type="entry name" value="PEP-CTERM"/>
    <property type="match status" value="1"/>
</dbReference>
<dbReference type="NCBIfam" id="TIGR02595">
    <property type="entry name" value="PEP_CTERM"/>
    <property type="match status" value="1"/>
</dbReference>
<keyword evidence="4" id="KW-1185">Reference proteome</keyword>
<comment type="caution">
    <text evidence="3">The sequence shown here is derived from an EMBL/GenBank/DDBJ whole genome shotgun (WGS) entry which is preliminary data.</text>
</comment>
<dbReference type="EMBL" id="JALHLG010000007">
    <property type="protein sequence ID" value="MCJ2186626.1"/>
    <property type="molecule type" value="Genomic_DNA"/>
</dbReference>
<feature type="domain" description="Ice-binding protein C-terminal" evidence="2">
    <location>
        <begin position="29"/>
        <end position="47"/>
    </location>
</feature>
<feature type="signal peptide" evidence="1">
    <location>
        <begin position="1"/>
        <end position="22"/>
    </location>
</feature>
<dbReference type="InterPro" id="IPR013424">
    <property type="entry name" value="Ice-binding_C"/>
</dbReference>
<evidence type="ECO:0000256" key="1">
    <source>
        <dbReference type="SAM" id="SignalP"/>
    </source>
</evidence>
<dbReference type="RefSeq" id="WP_243919271.1">
    <property type="nucleotide sequence ID" value="NZ_JALHLG010000007.1"/>
</dbReference>
<evidence type="ECO:0000259" key="2">
    <source>
        <dbReference type="Pfam" id="PF07589"/>
    </source>
</evidence>
<name>A0ABT0BNK0_9SPHN</name>
<sequence length="57" mass="6011">MLLYRYFPAAIPALLAAAPAYASEGTQLPEPSSLFLLGLGVAGVVIGRQLSAKKHRD</sequence>
<feature type="chain" id="PRO_5046277064" evidence="1">
    <location>
        <begin position="23"/>
        <end position="57"/>
    </location>
</feature>
<accession>A0ABT0BNK0</accession>
<keyword evidence="1" id="KW-0732">Signal</keyword>
<organism evidence="3 4">
    <name type="scientific">Novosphingobium beihaiensis</name>
    <dbReference type="NCBI Taxonomy" id="2930389"/>
    <lineage>
        <taxon>Bacteria</taxon>
        <taxon>Pseudomonadati</taxon>
        <taxon>Pseudomonadota</taxon>
        <taxon>Alphaproteobacteria</taxon>
        <taxon>Sphingomonadales</taxon>
        <taxon>Sphingomonadaceae</taxon>
        <taxon>Novosphingobium</taxon>
    </lineage>
</organism>
<dbReference type="Proteomes" id="UP001202281">
    <property type="component" value="Unassembled WGS sequence"/>
</dbReference>
<reference evidence="3 4" key="1">
    <citation type="submission" date="2022-04" db="EMBL/GenBank/DDBJ databases">
        <title>Identification of a novel bacterium isolated from mangrove sediments.</title>
        <authorList>
            <person name="Pan X."/>
        </authorList>
    </citation>
    <scope>NUCLEOTIDE SEQUENCE [LARGE SCALE GENOMIC DNA]</scope>
    <source>
        <strain evidence="3 4">B2638</strain>
    </source>
</reference>
<protein>
    <submittedName>
        <fullName evidence="3">PEP-CTERM sorting domain-containing protein</fullName>
    </submittedName>
</protein>
<evidence type="ECO:0000313" key="4">
    <source>
        <dbReference type="Proteomes" id="UP001202281"/>
    </source>
</evidence>
<proteinExistence type="predicted"/>
<gene>
    <name evidence="3" type="ORF">MTR66_07335</name>
</gene>
<evidence type="ECO:0000313" key="3">
    <source>
        <dbReference type="EMBL" id="MCJ2186626.1"/>
    </source>
</evidence>